<dbReference type="OrthoDB" id="546701at2759"/>
<reference evidence="1" key="1">
    <citation type="journal article" date="2020" name="bioRxiv">
        <title>Comparative genomics of Chlamydomonas.</title>
        <authorList>
            <person name="Craig R.J."/>
            <person name="Hasan A.R."/>
            <person name="Ness R.W."/>
            <person name="Keightley P.D."/>
        </authorList>
    </citation>
    <scope>NUCLEOTIDE SEQUENCE</scope>
    <source>
        <strain evidence="1">CCAP 11/70</strain>
    </source>
</reference>
<dbReference type="EMBL" id="JAEHOE010000090">
    <property type="protein sequence ID" value="KAG2487919.1"/>
    <property type="molecule type" value="Genomic_DNA"/>
</dbReference>
<dbReference type="AlphaFoldDB" id="A0A835XQM2"/>
<protein>
    <submittedName>
        <fullName evidence="1">Uncharacterized protein</fullName>
    </submittedName>
</protein>
<dbReference type="Proteomes" id="UP000612055">
    <property type="component" value="Unassembled WGS sequence"/>
</dbReference>
<keyword evidence="2" id="KW-1185">Reference proteome</keyword>
<proteinExistence type="predicted"/>
<evidence type="ECO:0000313" key="2">
    <source>
        <dbReference type="Proteomes" id="UP000612055"/>
    </source>
</evidence>
<gene>
    <name evidence="1" type="ORF">HYH03_013499</name>
</gene>
<organism evidence="1 2">
    <name type="scientific">Edaphochlamys debaryana</name>
    <dbReference type="NCBI Taxonomy" id="47281"/>
    <lineage>
        <taxon>Eukaryota</taxon>
        <taxon>Viridiplantae</taxon>
        <taxon>Chlorophyta</taxon>
        <taxon>core chlorophytes</taxon>
        <taxon>Chlorophyceae</taxon>
        <taxon>CS clade</taxon>
        <taxon>Chlamydomonadales</taxon>
        <taxon>Chlamydomonadales incertae sedis</taxon>
        <taxon>Edaphochlamys</taxon>
    </lineage>
</organism>
<sequence>MANSANLVALRDRALALLDGLLAYSRELLREERRYKQAVDDFKEALQHIVAYAQTYGSRNCVMRMLTVGRDAEECEALVAELRAVYERMMLAVAVDSNALLQEAAGLLREAAKVQDPGADARALVEQLGGLEVVKADPHKMALVMGKLDVAAQITLEAVTALVDSCLDTGPQHLIPQPQLQLFWSKLYPGKTEVPWFVWWEDFPARLPEAVPDIDPAVAEELAQLLAGEEARGAFQRAMELSDPETVSVKLRPERKGADAVTGRCQLPPLPQHYAGREEEAAGLAEHLRARGSLMLLAGGGMGKSCLAADVGWRLWSMGTGFASWPPWPCGGLSRRGLRERRSTPLRASFKRSTRPTSWTAGPAANELDLELYRFGSLVALLDSIVFQIAKESGLGSGYASVQDAGADEDDTSQAQAEVVGTRAVNPGDDEQWALPGNGTGPARVCGYVATFDHDRVLPPWVIV</sequence>
<comment type="caution">
    <text evidence="1">The sequence shown here is derived from an EMBL/GenBank/DDBJ whole genome shotgun (WGS) entry which is preliminary data.</text>
</comment>
<accession>A0A835XQM2</accession>
<name>A0A835XQM2_9CHLO</name>
<evidence type="ECO:0000313" key="1">
    <source>
        <dbReference type="EMBL" id="KAG2487919.1"/>
    </source>
</evidence>